<evidence type="ECO:0000256" key="5">
    <source>
        <dbReference type="ARBA" id="ARBA00022679"/>
    </source>
</evidence>
<keyword evidence="11" id="KW-0325">Glycoprotein</keyword>
<keyword evidence="6 12" id="KW-0812">Transmembrane</keyword>
<proteinExistence type="inferred from homology"/>
<evidence type="ECO:0000313" key="15">
    <source>
        <dbReference type="EMBL" id="OWF49148.1"/>
    </source>
</evidence>
<keyword evidence="9 12" id="KW-0333">Golgi apparatus</keyword>
<dbReference type="FunFam" id="3.40.50.11660:FF:000004">
    <property type="entry name" value="Glycoprotein 3-alpha-L-fucosyltransferase A"/>
    <property type="match status" value="1"/>
</dbReference>
<comment type="subcellular location">
    <subcellularLocation>
        <location evidence="1">Golgi apparatus membrane</location>
        <topology evidence="1">Single-pass type II membrane protein</topology>
    </subcellularLocation>
    <subcellularLocation>
        <location evidence="12">Golgi apparatus</location>
        <location evidence="12">Golgi stack membrane</location>
        <topology evidence="12">Single-pass type II membrane protein</topology>
    </subcellularLocation>
</comment>
<evidence type="ECO:0000259" key="13">
    <source>
        <dbReference type="Pfam" id="PF00852"/>
    </source>
</evidence>
<keyword evidence="8 12" id="KW-1133">Transmembrane helix</keyword>
<dbReference type="UniPathway" id="UPA00378"/>
<evidence type="ECO:0000256" key="4">
    <source>
        <dbReference type="ARBA" id="ARBA00022676"/>
    </source>
</evidence>
<name>A0A210QK71_MIZYE</name>
<evidence type="ECO:0000313" key="16">
    <source>
        <dbReference type="Proteomes" id="UP000242188"/>
    </source>
</evidence>
<evidence type="ECO:0000256" key="6">
    <source>
        <dbReference type="ARBA" id="ARBA00022692"/>
    </source>
</evidence>
<evidence type="ECO:0000256" key="12">
    <source>
        <dbReference type="RuleBase" id="RU003832"/>
    </source>
</evidence>
<comment type="pathway">
    <text evidence="2">Protein modification; protein glycosylation.</text>
</comment>
<dbReference type="OrthoDB" id="427096at2759"/>
<evidence type="ECO:0000256" key="10">
    <source>
        <dbReference type="ARBA" id="ARBA00023136"/>
    </source>
</evidence>
<evidence type="ECO:0000259" key="14">
    <source>
        <dbReference type="Pfam" id="PF17039"/>
    </source>
</evidence>
<reference evidence="15 16" key="1">
    <citation type="journal article" date="2017" name="Nat. Ecol. Evol.">
        <title>Scallop genome provides insights into evolution of bilaterian karyotype and development.</title>
        <authorList>
            <person name="Wang S."/>
            <person name="Zhang J."/>
            <person name="Jiao W."/>
            <person name="Li J."/>
            <person name="Xun X."/>
            <person name="Sun Y."/>
            <person name="Guo X."/>
            <person name="Huan P."/>
            <person name="Dong B."/>
            <person name="Zhang L."/>
            <person name="Hu X."/>
            <person name="Sun X."/>
            <person name="Wang J."/>
            <person name="Zhao C."/>
            <person name="Wang Y."/>
            <person name="Wang D."/>
            <person name="Huang X."/>
            <person name="Wang R."/>
            <person name="Lv J."/>
            <person name="Li Y."/>
            <person name="Zhang Z."/>
            <person name="Liu B."/>
            <person name="Lu W."/>
            <person name="Hui Y."/>
            <person name="Liang J."/>
            <person name="Zhou Z."/>
            <person name="Hou R."/>
            <person name="Li X."/>
            <person name="Liu Y."/>
            <person name="Li H."/>
            <person name="Ning X."/>
            <person name="Lin Y."/>
            <person name="Zhao L."/>
            <person name="Xing Q."/>
            <person name="Dou J."/>
            <person name="Li Y."/>
            <person name="Mao J."/>
            <person name="Guo H."/>
            <person name="Dou H."/>
            <person name="Li T."/>
            <person name="Mu C."/>
            <person name="Jiang W."/>
            <person name="Fu Q."/>
            <person name="Fu X."/>
            <person name="Miao Y."/>
            <person name="Liu J."/>
            <person name="Yu Q."/>
            <person name="Li R."/>
            <person name="Liao H."/>
            <person name="Li X."/>
            <person name="Kong Y."/>
            <person name="Jiang Z."/>
            <person name="Chourrout D."/>
            <person name="Li R."/>
            <person name="Bao Z."/>
        </authorList>
    </citation>
    <scope>NUCLEOTIDE SEQUENCE [LARGE SCALE GENOMIC DNA]</scope>
    <source>
        <strain evidence="15 16">PY_sf001</strain>
    </source>
</reference>
<dbReference type="InterPro" id="IPR001503">
    <property type="entry name" value="Glyco_trans_10"/>
</dbReference>
<evidence type="ECO:0000256" key="2">
    <source>
        <dbReference type="ARBA" id="ARBA00004922"/>
    </source>
</evidence>
<dbReference type="InterPro" id="IPR031481">
    <property type="entry name" value="Glyco_tran_10_N"/>
</dbReference>
<comment type="similarity">
    <text evidence="3 12">Belongs to the glycosyltransferase 10 family.</text>
</comment>
<keyword evidence="10 12" id="KW-0472">Membrane</keyword>
<keyword evidence="4 12" id="KW-0328">Glycosyltransferase</keyword>
<dbReference type="PANTHER" id="PTHR48438:SF1">
    <property type="entry name" value="ALPHA-(1,3)-FUCOSYLTRANSFERASE C-RELATED"/>
    <property type="match status" value="1"/>
</dbReference>
<dbReference type="AlphaFoldDB" id="A0A210QK71"/>
<evidence type="ECO:0000256" key="8">
    <source>
        <dbReference type="ARBA" id="ARBA00022989"/>
    </source>
</evidence>
<sequence>MMPMEARNHFSDIRYIMTITRLKRLFACSVVVVVLMFLYVEHVRYKRKPDTNKRLHRTPKNTSIEVFFYNRPSDFSLNVFKDCDYACHMIDQGDYNRSYAVVFHSATLYNELPLRKQNDHIWVFYTLEPPHRHPQAYKLKRWKGLFNWTIGYRRDADILNTYGRVNTLSPERQNEMKQKANVSRRWKEKTEQAAWFVSNCVDEAKRGDYVRMLQKHIFVDVYGKCGPLKCPKSQDPECQRMLKEKYKFYMAFESQFCRDYITEKIFKIYWDNTGAIPIGRGGANYSMYLPPDSYISTETFKSVKELGKRMTVLSNDATKSAHYCQWQKHYYMQSMAQEPFCELCRKLHDPMKYRRVYNDINNWLRGSRDVEICKPRMDLH</sequence>
<dbReference type="GO" id="GO:0000139">
    <property type="term" value="C:Golgi membrane"/>
    <property type="evidence" value="ECO:0007669"/>
    <property type="project" value="UniProtKB-SubCell"/>
</dbReference>
<evidence type="ECO:0000256" key="7">
    <source>
        <dbReference type="ARBA" id="ARBA00022968"/>
    </source>
</evidence>
<evidence type="ECO:0000256" key="1">
    <source>
        <dbReference type="ARBA" id="ARBA00004323"/>
    </source>
</evidence>
<dbReference type="EMBL" id="NEDP02003225">
    <property type="protein sequence ID" value="OWF49148.1"/>
    <property type="molecule type" value="Genomic_DNA"/>
</dbReference>
<accession>A0A210QK71</accession>
<dbReference type="InterPro" id="IPR038577">
    <property type="entry name" value="GT10-like_C_sf"/>
</dbReference>
<dbReference type="Pfam" id="PF00852">
    <property type="entry name" value="Glyco_transf_10"/>
    <property type="match status" value="1"/>
</dbReference>
<dbReference type="GO" id="GO:0032580">
    <property type="term" value="C:Golgi cisterna membrane"/>
    <property type="evidence" value="ECO:0007669"/>
    <property type="project" value="UniProtKB-SubCell"/>
</dbReference>
<feature type="transmembrane region" description="Helical" evidence="12">
    <location>
        <begin position="21"/>
        <end position="40"/>
    </location>
</feature>
<organism evidence="15 16">
    <name type="scientific">Mizuhopecten yessoensis</name>
    <name type="common">Japanese scallop</name>
    <name type="synonym">Patinopecten yessoensis</name>
    <dbReference type="NCBI Taxonomy" id="6573"/>
    <lineage>
        <taxon>Eukaryota</taxon>
        <taxon>Metazoa</taxon>
        <taxon>Spiralia</taxon>
        <taxon>Lophotrochozoa</taxon>
        <taxon>Mollusca</taxon>
        <taxon>Bivalvia</taxon>
        <taxon>Autobranchia</taxon>
        <taxon>Pteriomorphia</taxon>
        <taxon>Pectinida</taxon>
        <taxon>Pectinoidea</taxon>
        <taxon>Pectinidae</taxon>
        <taxon>Mizuhopecten</taxon>
    </lineage>
</organism>
<dbReference type="Pfam" id="PF17039">
    <property type="entry name" value="Glyco_tran_10_N"/>
    <property type="match status" value="1"/>
</dbReference>
<dbReference type="GO" id="GO:0008417">
    <property type="term" value="F:fucosyltransferase activity"/>
    <property type="evidence" value="ECO:0007669"/>
    <property type="project" value="InterPro"/>
</dbReference>
<evidence type="ECO:0000256" key="9">
    <source>
        <dbReference type="ARBA" id="ARBA00023034"/>
    </source>
</evidence>
<keyword evidence="5 12" id="KW-0808">Transferase</keyword>
<keyword evidence="16" id="KW-1185">Reference proteome</keyword>
<dbReference type="SUPFAM" id="SSF53756">
    <property type="entry name" value="UDP-Glycosyltransferase/glycogen phosphorylase"/>
    <property type="match status" value="1"/>
</dbReference>
<dbReference type="Proteomes" id="UP000242188">
    <property type="component" value="Unassembled WGS sequence"/>
</dbReference>
<dbReference type="InterPro" id="IPR055270">
    <property type="entry name" value="Glyco_tran_10_C"/>
</dbReference>
<dbReference type="PANTHER" id="PTHR48438">
    <property type="entry name" value="ALPHA-(1,3)-FUCOSYLTRANSFERASE C-RELATED"/>
    <property type="match status" value="1"/>
</dbReference>
<dbReference type="Gene3D" id="3.40.50.11660">
    <property type="entry name" value="Glycosyl transferase family 10, C-terminal domain"/>
    <property type="match status" value="1"/>
</dbReference>
<keyword evidence="7" id="KW-0735">Signal-anchor</keyword>
<dbReference type="STRING" id="6573.A0A210QK71"/>
<protein>
    <recommendedName>
        <fullName evidence="12">Fucosyltransferase</fullName>
        <ecNumber evidence="12">2.4.1.-</ecNumber>
    </recommendedName>
</protein>
<gene>
    <name evidence="15" type="ORF">KP79_PYT23974</name>
</gene>
<evidence type="ECO:0000256" key="11">
    <source>
        <dbReference type="ARBA" id="ARBA00023180"/>
    </source>
</evidence>
<comment type="caution">
    <text evidence="15">The sequence shown here is derived from an EMBL/GenBank/DDBJ whole genome shotgun (WGS) entry which is preliminary data.</text>
</comment>
<dbReference type="EC" id="2.4.1.-" evidence="12"/>
<feature type="domain" description="Fucosyltransferase C-terminal" evidence="13">
    <location>
        <begin position="186"/>
        <end position="363"/>
    </location>
</feature>
<evidence type="ECO:0000256" key="3">
    <source>
        <dbReference type="ARBA" id="ARBA00008919"/>
    </source>
</evidence>
<feature type="domain" description="Fucosyltransferase N-terminal" evidence="14">
    <location>
        <begin position="68"/>
        <end position="163"/>
    </location>
</feature>